<gene>
    <name evidence="1" type="ORF">WN48_07629</name>
</gene>
<dbReference type="AlphaFoldDB" id="A0A310SSC8"/>
<proteinExistence type="predicted"/>
<sequence>MEKGTELLLHIPGIGAYDGAVKVPSCFTWETLYYRTLCSSTITRPTSIKVRVGRIPATLPQQHNGPYNPAKPLSELQCSRHNRIQNIYRNQDENKNINASPAQNTCQSLPQTPAGGVGGKGSGSAGAGSGMVNGSGADHQDIRDGAAINTEHRVVVVARKRGKQGDERVRHEERKVRFLRGLAGRFIGKKWTSWQALDTGTLEIRSEDVFVW</sequence>
<protein>
    <submittedName>
        <fullName evidence="1">Uncharacterized protein</fullName>
    </submittedName>
</protein>
<name>A0A310SSC8_9HYME</name>
<dbReference type="EMBL" id="KQ759822">
    <property type="protein sequence ID" value="OAD62677.1"/>
    <property type="molecule type" value="Genomic_DNA"/>
</dbReference>
<reference evidence="1 2" key="1">
    <citation type="submission" date="2015-07" db="EMBL/GenBank/DDBJ databases">
        <title>The genome of Eufriesea mexicana.</title>
        <authorList>
            <person name="Pan H."/>
            <person name="Kapheim K."/>
        </authorList>
    </citation>
    <scope>NUCLEOTIDE SEQUENCE [LARGE SCALE GENOMIC DNA]</scope>
    <source>
        <strain evidence="1">0111107269</strain>
        <tissue evidence="1">Whole body</tissue>
    </source>
</reference>
<evidence type="ECO:0000313" key="1">
    <source>
        <dbReference type="EMBL" id="OAD62677.1"/>
    </source>
</evidence>
<accession>A0A310SSC8</accession>
<dbReference type="Proteomes" id="UP000250275">
    <property type="component" value="Unassembled WGS sequence"/>
</dbReference>
<organism evidence="1 2">
    <name type="scientific">Eufriesea mexicana</name>
    <dbReference type="NCBI Taxonomy" id="516756"/>
    <lineage>
        <taxon>Eukaryota</taxon>
        <taxon>Metazoa</taxon>
        <taxon>Ecdysozoa</taxon>
        <taxon>Arthropoda</taxon>
        <taxon>Hexapoda</taxon>
        <taxon>Insecta</taxon>
        <taxon>Pterygota</taxon>
        <taxon>Neoptera</taxon>
        <taxon>Endopterygota</taxon>
        <taxon>Hymenoptera</taxon>
        <taxon>Apocrita</taxon>
        <taxon>Aculeata</taxon>
        <taxon>Apoidea</taxon>
        <taxon>Anthophila</taxon>
        <taxon>Apidae</taxon>
        <taxon>Eufriesea</taxon>
    </lineage>
</organism>
<evidence type="ECO:0000313" key="2">
    <source>
        <dbReference type="Proteomes" id="UP000250275"/>
    </source>
</evidence>
<keyword evidence="2" id="KW-1185">Reference proteome</keyword>